<dbReference type="PROSITE" id="PS51352">
    <property type="entry name" value="THIOREDOXIN_2"/>
    <property type="match status" value="1"/>
</dbReference>
<comment type="subcellular location">
    <subcellularLocation>
        <location evidence="1">Cell envelope</location>
    </subcellularLocation>
</comment>
<dbReference type="PANTHER" id="PTHR42852:SF13">
    <property type="entry name" value="PROTEIN DIPZ"/>
    <property type="match status" value="1"/>
</dbReference>
<dbReference type="Pfam" id="PF08534">
    <property type="entry name" value="Redoxin"/>
    <property type="match status" value="1"/>
</dbReference>
<evidence type="ECO:0000313" key="5">
    <source>
        <dbReference type="EMBL" id="NDP46876.1"/>
    </source>
</evidence>
<dbReference type="Gene3D" id="3.40.30.10">
    <property type="entry name" value="Glutaredoxin"/>
    <property type="match status" value="1"/>
</dbReference>
<reference evidence="5 6" key="1">
    <citation type="submission" date="2019-09" db="EMBL/GenBank/DDBJ databases">
        <title>H2 Metabolism Revealed by Metagenomic Analysis in Subglacial Sediment of East Antarctica.</title>
        <authorList>
            <person name="Yang Z."/>
            <person name="Zhang Y."/>
            <person name="Lv Y."/>
            <person name="Yan W."/>
            <person name="Xiao X."/>
            <person name="Sun B."/>
            <person name="Ma H."/>
        </authorList>
    </citation>
    <scope>NUCLEOTIDE SEQUENCE [LARGE SCALE GENOMIC DNA]</scope>
    <source>
        <strain evidence="5">Bin2_2</strain>
    </source>
</reference>
<dbReference type="GO" id="GO:0017004">
    <property type="term" value="P:cytochrome complex assembly"/>
    <property type="evidence" value="ECO:0007669"/>
    <property type="project" value="UniProtKB-KW"/>
</dbReference>
<proteinExistence type="predicted"/>
<evidence type="ECO:0000256" key="1">
    <source>
        <dbReference type="ARBA" id="ARBA00004196"/>
    </source>
</evidence>
<evidence type="ECO:0000256" key="2">
    <source>
        <dbReference type="ARBA" id="ARBA00022748"/>
    </source>
</evidence>
<keyword evidence="3" id="KW-0676">Redox-active center</keyword>
<dbReference type="SUPFAM" id="SSF52833">
    <property type="entry name" value="Thioredoxin-like"/>
    <property type="match status" value="1"/>
</dbReference>
<accession>A0A7C9JVP3</accession>
<gene>
    <name evidence="5" type="ORF">GZ085_00525</name>
</gene>
<protein>
    <submittedName>
        <fullName evidence="5">Redoxin family protein</fullName>
    </submittedName>
</protein>
<dbReference type="PANTHER" id="PTHR42852">
    <property type="entry name" value="THIOL:DISULFIDE INTERCHANGE PROTEIN DSBE"/>
    <property type="match status" value="1"/>
</dbReference>
<dbReference type="GO" id="GO:0030313">
    <property type="term" value="C:cell envelope"/>
    <property type="evidence" value="ECO:0007669"/>
    <property type="project" value="UniProtKB-SubCell"/>
</dbReference>
<evidence type="ECO:0000313" key="6">
    <source>
        <dbReference type="Proteomes" id="UP000483432"/>
    </source>
</evidence>
<keyword evidence="2" id="KW-0201">Cytochrome c-type biogenesis</keyword>
<dbReference type="CDD" id="cd02966">
    <property type="entry name" value="TlpA_like_family"/>
    <property type="match status" value="1"/>
</dbReference>
<evidence type="ECO:0000259" key="4">
    <source>
        <dbReference type="PROSITE" id="PS51352"/>
    </source>
</evidence>
<dbReference type="AlphaFoldDB" id="A0A7C9JVP3"/>
<dbReference type="InterPro" id="IPR050553">
    <property type="entry name" value="Thioredoxin_ResA/DsbE_sf"/>
</dbReference>
<organism evidence="5 6">
    <name type="scientific">Sulfuriferula multivorans</name>
    <dbReference type="NCBI Taxonomy" id="1559896"/>
    <lineage>
        <taxon>Bacteria</taxon>
        <taxon>Pseudomonadati</taxon>
        <taxon>Pseudomonadota</taxon>
        <taxon>Betaproteobacteria</taxon>
        <taxon>Nitrosomonadales</taxon>
        <taxon>Sulfuricellaceae</taxon>
        <taxon>Sulfuriferula</taxon>
    </lineage>
</organism>
<dbReference type="InterPro" id="IPR013740">
    <property type="entry name" value="Redoxin"/>
</dbReference>
<dbReference type="InterPro" id="IPR017937">
    <property type="entry name" value="Thioredoxin_CS"/>
</dbReference>
<dbReference type="GO" id="GO:0015036">
    <property type="term" value="F:disulfide oxidoreductase activity"/>
    <property type="evidence" value="ECO:0007669"/>
    <property type="project" value="UniProtKB-ARBA"/>
</dbReference>
<sequence>MQKKWLYFIPLALAALGAGIWLAQTRYAPQTPEAPAVSALWQLSFPDAQGQPQALAQWRGQIVVLNFWASWCAPCREEMPDFVALRTQYHPKGIEFVGIAIDNVANVAQFLQKQPVNYPILIGEGAAHSLTRQLGNPSGALPYTVVFDRDGSIVLTHLGRLPRATLETALSKIGT</sequence>
<feature type="domain" description="Thioredoxin" evidence="4">
    <location>
        <begin position="28"/>
        <end position="175"/>
    </location>
</feature>
<name>A0A7C9JVP3_9PROT</name>
<dbReference type="EMBL" id="JAAFGW010000004">
    <property type="protein sequence ID" value="NDP46876.1"/>
    <property type="molecule type" value="Genomic_DNA"/>
</dbReference>
<dbReference type="Proteomes" id="UP000483432">
    <property type="component" value="Unassembled WGS sequence"/>
</dbReference>
<comment type="caution">
    <text evidence="5">The sequence shown here is derived from an EMBL/GenBank/DDBJ whole genome shotgun (WGS) entry which is preliminary data.</text>
</comment>
<dbReference type="PROSITE" id="PS00194">
    <property type="entry name" value="THIOREDOXIN_1"/>
    <property type="match status" value="1"/>
</dbReference>
<evidence type="ECO:0000256" key="3">
    <source>
        <dbReference type="ARBA" id="ARBA00023284"/>
    </source>
</evidence>
<dbReference type="InterPro" id="IPR036249">
    <property type="entry name" value="Thioredoxin-like_sf"/>
</dbReference>
<dbReference type="InterPro" id="IPR013766">
    <property type="entry name" value="Thioredoxin_domain"/>
</dbReference>